<evidence type="ECO:0000313" key="2">
    <source>
        <dbReference type="Proteomes" id="UP000827092"/>
    </source>
</evidence>
<name>A0AAV6TE79_9ARAC</name>
<evidence type="ECO:0000313" key="1">
    <source>
        <dbReference type="EMBL" id="KAG8156244.1"/>
    </source>
</evidence>
<sequence>MFPLASSCPGHSFTIFRVPTCALKLRHFHKWNAAGHPVRPALEGTGIPECGRPPPACTFISPPGVFRPIDIAHMLDSWFRVSKTGSGG</sequence>
<organism evidence="1 2">
    <name type="scientific">Oedothorax gibbosus</name>
    <dbReference type="NCBI Taxonomy" id="931172"/>
    <lineage>
        <taxon>Eukaryota</taxon>
        <taxon>Metazoa</taxon>
        <taxon>Ecdysozoa</taxon>
        <taxon>Arthropoda</taxon>
        <taxon>Chelicerata</taxon>
        <taxon>Arachnida</taxon>
        <taxon>Araneae</taxon>
        <taxon>Araneomorphae</taxon>
        <taxon>Entelegynae</taxon>
        <taxon>Araneoidea</taxon>
        <taxon>Linyphiidae</taxon>
        <taxon>Erigoninae</taxon>
        <taxon>Oedothorax</taxon>
    </lineage>
</organism>
<reference evidence="1 2" key="1">
    <citation type="journal article" date="2022" name="Nat. Ecol. Evol.">
        <title>A masculinizing supergene underlies an exaggerated male reproductive morph in a spider.</title>
        <authorList>
            <person name="Hendrickx F."/>
            <person name="De Corte Z."/>
            <person name="Sonet G."/>
            <person name="Van Belleghem S.M."/>
            <person name="Kostlbacher S."/>
            <person name="Vangestel C."/>
        </authorList>
    </citation>
    <scope>NUCLEOTIDE SEQUENCE [LARGE SCALE GENOMIC DNA]</scope>
    <source>
        <strain evidence="1">W744_W776</strain>
    </source>
</reference>
<gene>
    <name evidence="1" type="ORF">JTE90_027091</name>
</gene>
<dbReference type="Proteomes" id="UP000827092">
    <property type="component" value="Unassembled WGS sequence"/>
</dbReference>
<protein>
    <submittedName>
        <fullName evidence="1">Uncharacterized protein</fullName>
    </submittedName>
</protein>
<proteinExistence type="predicted"/>
<dbReference type="AlphaFoldDB" id="A0AAV6TE79"/>
<accession>A0AAV6TE79</accession>
<keyword evidence="2" id="KW-1185">Reference proteome</keyword>
<dbReference type="EMBL" id="JAFNEN010006141">
    <property type="protein sequence ID" value="KAG8156244.1"/>
    <property type="molecule type" value="Genomic_DNA"/>
</dbReference>
<comment type="caution">
    <text evidence="1">The sequence shown here is derived from an EMBL/GenBank/DDBJ whole genome shotgun (WGS) entry which is preliminary data.</text>
</comment>